<dbReference type="InterPro" id="IPR036513">
    <property type="entry name" value="STAS_dom_sf"/>
</dbReference>
<feature type="transmembrane region" description="Helical" evidence="5">
    <location>
        <begin position="184"/>
        <end position="202"/>
    </location>
</feature>
<keyword evidence="3 5" id="KW-1133">Transmembrane helix</keyword>
<evidence type="ECO:0000256" key="4">
    <source>
        <dbReference type="ARBA" id="ARBA00023136"/>
    </source>
</evidence>
<evidence type="ECO:0000256" key="3">
    <source>
        <dbReference type="ARBA" id="ARBA00022989"/>
    </source>
</evidence>
<dbReference type="CDD" id="cd07042">
    <property type="entry name" value="STAS_SulP_like_sulfate_transporter"/>
    <property type="match status" value="1"/>
</dbReference>
<organism evidence="7 8">
    <name type="scientific">Nakamurella flava</name>
    <dbReference type="NCBI Taxonomy" id="2576308"/>
    <lineage>
        <taxon>Bacteria</taxon>
        <taxon>Bacillati</taxon>
        <taxon>Actinomycetota</taxon>
        <taxon>Actinomycetes</taxon>
        <taxon>Nakamurellales</taxon>
        <taxon>Nakamurellaceae</taxon>
        <taxon>Nakamurella</taxon>
    </lineage>
</organism>
<feature type="transmembrane region" description="Helical" evidence="5">
    <location>
        <begin position="214"/>
        <end position="236"/>
    </location>
</feature>
<evidence type="ECO:0000256" key="1">
    <source>
        <dbReference type="ARBA" id="ARBA00004141"/>
    </source>
</evidence>
<protein>
    <submittedName>
        <fullName evidence="7">Sulfate permease</fullName>
    </submittedName>
</protein>
<feature type="transmembrane region" description="Helical" evidence="5">
    <location>
        <begin position="390"/>
        <end position="417"/>
    </location>
</feature>
<keyword evidence="4 5" id="KW-0472">Membrane</keyword>
<dbReference type="InterPro" id="IPR001902">
    <property type="entry name" value="SLC26A/SulP_fam"/>
</dbReference>
<comment type="subcellular location">
    <subcellularLocation>
        <location evidence="1">Membrane</location>
        <topology evidence="1">Multi-pass membrane protein</topology>
    </subcellularLocation>
</comment>
<evidence type="ECO:0000256" key="2">
    <source>
        <dbReference type="ARBA" id="ARBA00022692"/>
    </source>
</evidence>
<evidence type="ECO:0000256" key="5">
    <source>
        <dbReference type="SAM" id="Phobius"/>
    </source>
</evidence>
<feature type="transmembrane region" description="Helical" evidence="5">
    <location>
        <begin position="359"/>
        <end position="378"/>
    </location>
</feature>
<feature type="transmembrane region" description="Helical" evidence="5">
    <location>
        <begin position="107"/>
        <end position="132"/>
    </location>
</feature>
<dbReference type="NCBIfam" id="TIGR00815">
    <property type="entry name" value="sulP"/>
    <property type="match status" value="1"/>
</dbReference>
<keyword evidence="8" id="KW-1185">Reference proteome</keyword>
<dbReference type="SUPFAM" id="SSF52091">
    <property type="entry name" value="SpoIIaa-like"/>
    <property type="match status" value="1"/>
</dbReference>
<gene>
    <name evidence="7" type="primary">sulP</name>
    <name evidence="7" type="ORF">FDO65_06205</name>
</gene>
<dbReference type="Pfam" id="PF01740">
    <property type="entry name" value="STAS"/>
    <property type="match status" value="1"/>
</dbReference>
<feature type="transmembrane region" description="Helical" evidence="5">
    <location>
        <begin position="26"/>
        <end position="42"/>
    </location>
</feature>
<dbReference type="Proteomes" id="UP000306985">
    <property type="component" value="Unassembled WGS sequence"/>
</dbReference>
<accession>A0A4U6QLJ6</accession>
<feature type="domain" description="STAS" evidence="6">
    <location>
        <begin position="445"/>
        <end position="565"/>
    </location>
</feature>
<reference evidence="7 8" key="1">
    <citation type="submission" date="2019-05" db="EMBL/GenBank/DDBJ databases">
        <title>Nakamurella sp. N5BH11, whole genome shotgun sequence.</title>
        <authorList>
            <person name="Tuo L."/>
        </authorList>
    </citation>
    <scope>NUCLEOTIDE SEQUENCE [LARGE SCALE GENOMIC DNA]</scope>
    <source>
        <strain evidence="7 8">N5BH11</strain>
    </source>
</reference>
<name>A0A4U6QLJ6_9ACTN</name>
<dbReference type="PANTHER" id="PTHR11814">
    <property type="entry name" value="SULFATE TRANSPORTER"/>
    <property type="match status" value="1"/>
</dbReference>
<dbReference type="EMBL" id="SZZH01000001">
    <property type="protein sequence ID" value="TKV61211.1"/>
    <property type="molecule type" value="Genomic_DNA"/>
</dbReference>
<dbReference type="RefSeq" id="WP_137448515.1">
    <property type="nucleotide sequence ID" value="NZ_SZZH01000001.1"/>
</dbReference>
<feature type="transmembrane region" description="Helical" evidence="5">
    <location>
        <begin position="256"/>
        <end position="276"/>
    </location>
</feature>
<dbReference type="InterPro" id="IPR002645">
    <property type="entry name" value="STAS_dom"/>
</dbReference>
<dbReference type="Gene3D" id="3.30.750.24">
    <property type="entry name" value="STAS domain"/>
    <property type="match status" value="1"/>
</dbReference>
<feature type="transmembrane region" description="Helical" evidence="5">
    <location>
        <begin position="144"/>
        <end position="164"/>
    </location>
</feature>
<feature type="transmembrane region" description="Helical" evidence="5">
    <location>
        <begin position="48"/>
        <end position="73"/>
    </location>
</feature>
<dbReference type="GO" id="GO:0055085">
    <property type="term" value="P:transmembrane transport"/>
    <property type="evidence" value="ECO:0007669"/>
    <property type="project" value="InterPro"/>
</dbReference>
<comment type="caution">
    <text evidence="7">The sequence shown here is derived from an EMBL/GenBank/DDBJ whole genome shotgun (WGS) entry which is preliminary data.</text>
</comment>
<dbReference type="OrthoDB" id="9769739at2"/>
<feature type="transmembrane region" description="Helical" evidence="5">
    <location>
        <begin position="85"/>
        <end position="101"/>
    </location>
</feature>
<evidence type="ECO:0000313" key="7">
    <source>
        <dbReference type="EMBL" id="TKV61211.1"/>
    </source>
</evidence>
<proteinExistence type="predicted"/>
<dbReference type="InterPro" id="IPR011547">
    <property type="entry name" value="SLC26A/SulP_dom"/>
</dbReference>
<feature type="transmembrane region" description="Helical" evidence="5">
    <location>
        <begin position="333"/>
        <end position="353"/>
    </location>
</feature>
<dbReference type="PROSITE" id="PS50801">
    <property type="entry name" value="STAS"/>
    <property type="match status" value="1"/>
</dbReference>
<keyword evidence="2 5" id="KW-0812">Transmembrane</keyword>
<dbReference type="AlphaFoldDB" id="A0A4U6QLJ6"/>
<dbReference type="GO" id="GO:0016020">
    <property type="term" value="C:membrane"/>
    <property type="evidence" value="ECO:0007669"/>
    <property type="project" value="UniProtKB-SubCell"/>
</dbReference>
<dbReference type="Pfam" id="PF00916">
    <property type="entry name" value="Sulfate_transp"/>
    <property type="match status" value="1"/>
</dbReference>
<sequence>MRWPPGGSAARAAAHHTRRTSASRQWLFADTVAGLTVCAYLVPQVMAYAQIAGLPAVTGLWAVMGPLAVYALLGSSRQLSVGPESTTAVMTAVALLPLAAGDPTRYAGLAALLALLVGAVCLLAWACHLGFVADLLSKPVLTGYMTGVALIMMAGQLHTVTGVPVTGDGVVSQVVEVLTHLGRMQWPTITVAGGTLLTLVALRRWAPRLPGPLLVVVIAAAAVALFGLGASGIELIGAVPAGLPMPSVPPVTGPDVVALAVPALGVAFVGYTDNVLTARAFAFKQRHPPVDANREWLALGTANLSSSLLHGFPVSSSGSRTAIAVSAGARSQFSSLVALGGVVVTLVCAGPLLSTFPRAALGALVVFAATQLIDVAELRRIARFRRSELLIALLTTVAVVGLGAGAGVVVAVGLSVADLLRRVARPHAGILGVVPGVAGMHDVDDYPGGHRIPGLVVYRYDAPLCFANADDFRHRALAAARPAGSGDEPVDPQWFVLNAEANVDIDLTAADALRDVVDELQRDGVVVALARAKQELLPGLRAAGIIGKIGDGHVFPTLPTAVEAFRRWRDEQLRRPGSGT</sequence>
<evidence type="ECO:0000259" key="6">
    <source>
        <dbReference type="PROSITE" id="PS50801"/>
    </source>
</evidence>
<evidence type="ECO:0000313" key="8">
    <source>
        <dbReference type="Proteomes" id="UP000306985"/>
    </source>
</evidence>